<feature type="compositionally biased region" description="Low complexity" evidence="1">
    <location>
        <begin position="1296"/>
        <end position="1362"/>
    </location>
</feature>
<dbReference type="EMBL" id="JAVFWL010000004">
    <property type="protein sequence ID" value="KAK6750007.1"/>
    <property type="molecule type" value="Genomic_DNA"/>
</dbReference>
<dbReference type="SUPFAM" id="SSF57414">
    <property type="entry name" value="Hairpin loop containing domain-like"/>
    <property type="match status" value="1"/>
</dbReference>
<dbReference type="CDD" id="cd01099">
    <property type="entry name" value="PAN_AP_HGF"/>
    <property type="match status" value="1"/>
</dbReference>
<sequence>MLNLVALFLLLFVSSATAASLPCNAYYVRWPRVRLNFKSVANARLSLRACESACSLGEDPQLPGRSLECAALNHHPAPDGFAHQCDVFQPHQLQNVDGYVEADDRYSFFWKYCLNSSRRCGGEYAFTYLSDRYMDSRDVIRVTKKNSLEECLVECLDERSIPCRSISFNRTDGGCHVSGDSQLTKPKAIRLNNNPNFRIDYYENNCYNLSDTFKFDQECREDGIFVKVKSKFPYTGALYGLYDFFTCRIEPKEMTEFGLLFPSPTASKNCSDSIRFQGDEMVLDVVLSTDGIEPLYFITPDDLTYQAKCPIVGKTNKAVANTLEEGKQEKFTTEFAPTNSNAPARTTPLKTPTSNAKLFRQTYPLPLITAEETQTPAITDIPFKQVVQQVIRAHLAKSTWSDENLLSGDDELLDEKKEEFLAQIDPPAESIRTKFQAPIVELFAKLTTDGDARDINESITPSYNQIITSNIINVTNPSDKINELFTGNAKLSTCVSKANCDDHTITTEPGPVRVTVRAQQIGSTEINTTSKIDEISIVESSGSQIEEGSGTAEITVTTVVPDNEENIRDFGIASTIELFDDDVKDMQLHMAPKEERTTFDVQATTKIPVIILDGTGSQETLINLHSDATSAAIILPSTTVIMTSATSGTSFITKHFDSSESTTLPSRTEILSSTINTMGVTATEGTSFITKHFDSSESTTLPSRTEILSSTINTMGVTATEGTSNPHVTVREQEFRGFVSGPQSLQRLMIKKENISSELRAKNHSHRSVIKKSHLEFASVQQNKLVAVEPAKETINRDVTLSNAAVTQNPTETKAAIRKTKVLLSLSNKKSSVAPSATLGAKTAASTRMESNRRVNHQSTNTSKTPKPSLVKEKQGDEAKKNSGDGKLKSVSRQSIPPMIPRNSSPPVMTKVVKTVVRLHKKKHGTHPRGISLPQQGSGRQTRRALKGSNQMNKGSLFVKKTSNRRFTKPKRNPRSKKSDFFLRRQSLVIPIKMTTPTSAEHLEVALRATKMPTIPKTSNRSKSSATFLKENEQSKRAIEGVKIAKIQQREAVPVPHNDFFGKPKLMVKDGVVQRVGTKDQDPLDELVPLLESSHLSQRMITLLKLLAASMENAKKQHLVQRRERKRQHIQRKQRRRSSIAQIRRHVRGKFRREMRIPLRPEQIVSPKTETVLKQQLKAFSTKLSSSLQRNKDSRKKTILRRTTQKQSISSTLQLPIVENSTLMKENNSPQTQLALFQRQPLSTTATSVTTFTKHHKHINLAKGQTSGKQSKPRRALRAPSTVTSPHSFRTHRPKTTTTTRSTAAPSTTTIKLTTSTTLRPSSTTTTTEPTTATKKTSTRGWTTTQRSTTTPTTTSTTTAKAPLNRSPVLHTAGPPAPTKPTEPTKPVKGSVSFDIFHNGQPVEAVVVGTKITLSFAPLYAIPPEYMSVQECQVEPIDSKYEWEREPLPIIREGCQADLVGLVCPPKQSEFGVKVSVEAFRYQSTPHVQYSCLVRICPFAPCPPASCAPVDGCPRDKRAARSLSLEEIRRALEADPKLASQIGISPHVLANRPGHSVESQLLALGGDHTVKRRLVVVNSEDQLRYYVRTGDVP</sequence>
<dbReference type="Proteomes" id="UP001303046">
    <property type="component" value="Unassembled WGS sequence"/>
</dbReference>
<feature type="region of interest" description="Disordered" evidence="1">
    <location>
        <begin position="1184"/>
        <end position="1207"/>
    </location>
</feature>
<gene>
    <name evidence="4" type="primary">Necator_chrIV.g15463</name>
    <name evidence="4" type="ORF">RB195_002168</name>
</gene>
<dbReference type="PROSITE" id="PS50948">
    <property type="entry name" value="PAN"/>
    <property type="match status" value="1"/>
</dbReference>
<feature type="compositionally biased region" description="Basic and acidic residues" evidence="1">
    <location>
        <begin position="870"/>
        <end position="888"/>
    </location>
</feature>
<evidence type="ECO:0000259" key="3">
    <source>
        <dbReference type="PROSITE" id="PS50948"/>
    </source>
</evidence>
<dbReference type="SMART" id="SM00241">
    <property type="entry name" value="ZP"/>
    <property type="match status" value="1"/>
</dbReference>
<name>A0ABR1DHQ7_NECAM</name>
<feature type="compositionally biased region" description="Polar residues" evidence="1">
    <location>
        <begin position="857"/>
        <end position="866"/>
    </location>
</feature>
<keyword evidence="5" id="KW-1185">Reference proteome</keyword>
<accession>A0ABR1DHQ7</accession>
<dbReference type="PANTHER" id="PTHR47327:SF6">
    <property type="entry name" value="PROTEIN LET-653"/>
    <property type="match status" value="1"/>
</dbReference>
<evidence type="ECO:0000256" key="1">
    <source>
        <dbReference type="SAM" id="MobiDB-lite"/>
    </source>
</evidence>
<proteinExistence type="predicted"/>
<comment type="caution">
    <text evidence="4">The sequence shown here is derived from an EMBL/GenBank/DDBJ whole genome shotgun (WGS) entry which is preliminary data.</text>
</comment>
<dbReference type="Pfam" id="PF00024">
    <property type="entry name" value="PAN_1"/>
    <property type="match status" value="1"/>
</dbReference>
<organism evidence="4 5">
    <name type="scientific">Necator americanus</name>
    <name type="common">Human hookworm</name>
    <dbReference type="NCBI Taxonomy" id="51031"/>
    <lineage>
        <taxon>Eukaryota</taxon>
        <taxon>Metazoa</taxon>
        <taxon>Ecdysozoa</taxon>
        <taxon>Nematoda</taxon>
        <taxon>Chromadorea</taxon>
        <taxon>Rhabditida</taxon>
        <taxon>Rhabditina</taxon>
        <taxon>Rhabditomorpha</taxon>
        <taxon>Strongyloidea</taxon>
        <taxon>Ancylostomatidae</taxon>
        <taxon>Bunostominae</taxon>
        <taxon>Necator</taxon>
    </lineage>
</organism>
<dbReference type="Gene3D" id="3.50.4.10">
    <property type="entry name" value="Hepatocyte Growth Factor"/>
    <property type="match status" value="1"/>
</dbReference>
<dbReference type="InterPro" id="IPR003609">
    <property type="entry name" value="Pan_app"/>
</dbReference>
<feature type="region of interest" description="Disordered" evidence="1">
    <location>
        <begin position="1260"/>
        <end position="1387"/>
    </location>
</feature>
<reference evidence="4 5" key="1">
    <citation type="submission" date="2023-08" db="EMBL/GenBank/DDBJ databases">
        <title>A Necator americanus chromosomal reference genome.</title>
        <authorList>
            <person name="Ilik V."/>
            <person name="Petrzelkova K.J."/>
            <person name="Pardy F."/>
            <person name="Fuh T."/>
            <person name="Niatou-Singa F.S."/>
            <person name="Gouil Q."/>
            <person name="Baker L."/>
            <person name="Ritchie M.E."/>
            <person name="Jex A.R."/>
            <person name="Gazzola D."/>
            <person name="Li H."/>
            <person name="Toshio Fujiwara R."/>
            <person name="Zhan B."/>
            <person name="Aroian R.V."/>
            <person name="Pafco B."/>
            <person name="Schwarz E.M."/>
        </authorList>
    </citation>
    <scope>NUCLEOTIDE SEQUENCE [LARGE SCALE GENOMIC DNA]</scope>
    <source>
        <strain evidence="4 5">Aroian</strain>
        <tissue evidence="4">Whole animal</tissue>
    </source>
</reference>
<dbReference type="InterPro" id="IPR001507">
    <property type="entry name" value="ZP_dom"/>
</dbReference>
<feature type="domain" description="Apple" evidence="3">
    <location>
        <begin position="120"/>
        <end position="206"/>
    </location>
</feature>
<evidence type="ECO:0000313" key="5">
    <source>
        <dbReference type="Proteomes" id="UP001303046"/>
    </source>
</evidence>
<feature type="signal peptide" evidence="2">
    <location>
        <begin position="1"/>
        <end position="18"/>
    </location>
</feature>
<feature type="chain" id="PRO_5047167557" description="Apple domain-containing protein" evidence="2">
    <location>
        <begin position="19"/>
        <end position="1593"/>
    </location>
</feature>
<feature type="compositionally biased region" description="Basic residues" evidence="1">
    <location>
        <begin position="962"/>
        <end position="976"/>
    </location>
</feature>
<evidence type="ECO:0000313" key="4">
    <source>
        <dbReference type="EMBL" id="KAK6750007.1"/>
    </source>
</evidence>
<keyword evidence="2" id="KW-0732">Signal</keyword>
<dbReference type="InterPro" id="IPR052774">
    <property type="entry name" value="Celegans_DevNeuronal_Protein"/>
</dbReference>
<feature type="compositionally biased region" description="Basic residues" evidence="1">
    <location>
        <begin position="1193"/>
        <end position="1204"/>
    </location>
</feature>
<evidence type="ECO:0000256" key="2">
    <source>
        <dbReference type="SAM" id="SignalP"/>
    </source>
</evidence>
<dbReference type="SMART" id="SM00473">
    <property type="entry name" value="PAN_AP"/>
    <property type="match status" value="2"/>
</dbReference>
<feature type="region of interest" description="Disordered" evidence="1">
    <location>
        <begin position="829"/>
        <end position="908"/>
    </location>
</feature>
<dbReference type="PANTHER" id="PTHR47327">
    <property type="entry name" value="FI18240P1-RELATED"/>
    <property type="match status" value="1"/>
</dbReference>
<feature type="region of interest" description="Disordered" evidence="1">
    <location>
        <begin position="1117"/>
        <end position="1139"/>
    </location>
</feature>
<feature type="region of interest" description="Disordered" evidence="1">
    <location>
        <begin position="921"/>
        <end position="980"/>
    </location>
</feature>
<protein>
    <recommendedName>
        <fullName evidence="3">Apple domain-containing protein</fullName>
    </recommendedName>
</protein>